<dbReference type="RefSeq" id="WP_147455019.1">
    <property type="nucleotide sequence ID" value="NZ_RBXO01000001.1"/>
</dbReference>
<dbReference type="PROSITE" id="PS50005">
    <property type="entry name" value="TPR"/>
    <property type="match status" value="1"/>
</dbReference>
<name>A0A495VW61_9PSEU</name>
<dbReference type="PRINTS" id="PR00364">
    <property type="entry name" value="DISEASERSIST"/>
</dbReference>
<dbReference type="InterPro" id="IPR005158">
    <property type="entry name" value="BTAD"/>
</dbReference>
<feature type="region of interest" description="Disordered" evidence="4">
    <location>
        <begin position="960"/>
        <end position="989"/>
    </location>
</feature>
<dbReference type="Pfam" id="PF13424">
    <property type="entry name" value="TPR_12"/>
    <property type="match status" value="1"/>
</dbReference>
<evidence type="ECO:0000256" key="1">
    <source>
        <dbReference type="ARBA" id="ARBA00023015"/>
    </source>
</evidence>
<dbReference type="SUPFAM" id="SSF52540">
    <property type="entry name" value="P-loop containing nucleoside triphosphate hydrolases"/>
    <property type="match status" value="1"/>
</dbReference>
<keyword evidence="1" id="KW-0805">Transcription regulation</keyword>
<dbReference type="GO" id="GO:0006355">
    <property type="term" value="P:regulation of DNA-templated transcription"/>
    <property type="evidence" value="ECO:0007669"/>
    <property type="project" value="InterPro"/>
</dbReference>
<dbReference type="InterPro" id="IPR016032">
    <property type="entry name" value="Sig_transdc_resp-reg_C-effctor"/>
</dbReference>
<dbReference type="SMART" id="SM00028">
    <property type="entry name" value="TPR"/>
    <property type="match status" value="5"/>
</dbReference>
<evidence type="ECO:0000256" key="4">
    <source>
        <dbReference type="SAM" id="MobiDB-lite"/>
    </source>
</evidence>
<dbReference type="OrthoDB" id="3661636at2"/>
<feature type="repeat" description="TPR" evidence="3">
    <location>
        <begin position="713"/>
        <end position="746"/>
    </location>
</feature>
<dbReference type="Pfam" id="PF00931">
    <property type="entry name" value="NB-ARC"/>
    <property type="match status" value="1"/>
</dbReference>
<dbReference type="CDD" id="cd15831">
    <property type="entry name" value="BTAD"/>
    <property type="match status" value="1"/>
</dbReference>
<dbReference type="InterPro" id="IPR036388">
    <property type="entry name" value="WH-like_DNA-bd_sf"/>
</dbReference>
<proteinExistence type="predicted"/>
<dbReference type="InterPro" id="IPR051677">
    <property type="entry name" value="AfsR-DnrI-RedD_regulator"/>
</dbReference>
<comment type="caution">
    <text evidence="6">The sequence shown here is derived from an EMBL/GenBank/DDBJ whole genome shotgun (WGS) entry which is preliminary data.</text>
</comment>
<keyword evidence="3" id="KW-0802">TPR repeat</keyword>
<dbReference type="Gene3D" id="1.10.10.10">
    <property type="entry name" value="Winged helix-like DNA-binding domain superfamily/Winged helix DNA-binding domain"/>
    <property type="match status" value="1"/>
</dbReference>
<evidence type="ECO:0000256" key="3">
    <source>
        <dbReference type="PROSITE-ProRule" id="PRU00339"/>
    </source>
</evidence>
<protein>
    <submittedName>
        <fullName evidence="6">DNA-binding SARP family transcriptional activator</fullName>
    </submittedName>
</protein>
<dbReference type="SMART" id="SM01043">
    <property type="entry name" value="BTAD"/>
    <property type="match status" value="1"/>
</dbReference>
<dbReference type="GO" id="GO:0003677">
    <property type="term" value="F:DNA binding"/>
    <property type="evidence" value="ECO:0007669"/>
    <property type="project" value="UniProtKB-KW"/>
</dbReference>
<dbReference type="InterPro" id="IPR027417">
    <property type="entry name" value="P-loop_NTPase"/>
</dbReference>
<dbReference type="Gene3D" id="1.25.40.10">
    <property type="entry name" value="Tetratricopeptide repeat domain"/>
    <property type="match status" value="3"/>
</dbReference>
<dbReference type="PANTHER" id="PTHR35807:SF1">
    <property type="entry name" value="TRANSCRIPTIONAL REGULATOR REDD"/>
    <property type="match status" value="1"/>
</dbReference>
<dbReference type="SUPFAM" id="SSF48452">
    <property type="entry name" value="TPR-like"/>
    <property type="match status" value="2"/>
</dbReference>
<organism evidence="6 7">
    <name type="scientific">Saccharothrix australiensis</name>
    <dbReference type="NCBI Taxonomy" id="2072"/>
    <lineage>
        <taxon>Bacteria</taxon>
        <taxon>Bacillati</taxon>
        <taxon>Actinomycetota</taxon>
        <taxon>Actinomycetes</taxon>
        <taxon>Pseudonocardiales</taxon>
        <taxon>Pseudonocardiaceae</taxon>
        <taxon>Saccharothrix</taxon>
    </lineage>
</organism>
<gene>
    <name evidence="6" type="ORF">C8E97_1488</name>
</gene>
<dbReference type="Gene3D" id="3.40.50.300">
    <property type="entry name" value="P-loop containing nucleotide triphosphate hydrolases"/>
    <property type="match status" value="1"/>
</dbReference>
<dbReference type="GO" id="GO:0043531">
    <property type="term" value="F:ADP binding"/>
    <property type="evidence" value="ECO:0007669"/>
    <property type="project" value="InterPro"/>
</dbReference>
<dbReference type="AlphaFoldDB" id="A0A495VW61"/>
<dbReference type="PANTHER" id="PTHR35807">
    <property type="entry name" value="TRANSCRIPTIONAL REGULATOR REDD-RELATED"/>
    <property type="match status" value="1"/>
</dbReference>
<dbReference type="InterPro" id="IPR011990">
    <property type="entry name" value="TPR-like_helical_dom_sf"/>
</dbReference>
<dbReference type="Proteomes" id="UP000282084">
    <property type="component" value="Unassembled WGS sequence"/>
</dbReference>
<evidence type="ECO:0000259" key="5">
    <source>
        <dbReference type="SMART" id="SM01043"/>
    </source>
</evidence>
<dbReference type="EMBL" id="RBXO01000001">
    <property type="protein sequence ID" value="RKT52947.1"/>
    <property type="molecule type" value="Genomic_DNA"/>
</dbReference>
<keyword evidence="7" id="KW-1185">Reference proteome</keyword>
<reference evidence="6 7" key="1">
    <citation type="submission" date="2018-10" db="EMBL/GenBank/DDBJ databases">
        <title>Sequencing the genomes of 1000 actinobacteria strains.</title>
        <authorList>
            <person name="Klenk H.-P."/>
        </authorList>
    </citation>
    <scope>NUCLEOTIDE SEQUENCE [LARGE SCALE GENOMIC DNA]</scope>
    <source>
        <strain evidence="6 7">DSM 43800</strain>
    </source>
</reference>
<keyword evidence="2" id="KW-0804">Transcription</keyword>
<evidence type="ECO:0000313" key="7">
    <source>
        <dbReference type="Proteomes" id="UP000282084"/>
    </source>
</evidence>
<dbReference type="Pfam" id="PF03704">
    <property type="entry name" value="BTAD"/>
    <property type="match status" value="1"/>
</dbReference>
<dbReference type="SUPFAM" id="SSF46894">
    <property type="entry name" value="C-terminal effector domain of the bipartite response regulators"/>
    <property type="match status" value="1"/>
</dbReference>
<keyword evidence="6" id="KW-0238">DNA-binding</keyword>
<dbReference type="InterPro" id="IPR002182">
    <property type="entry name" value="NB-ARC"/>
</dbReference>
<dbReference type="Pfam" id="PF13374">
    <property type="entry name" value="TPR_10"/>
    <property type="match status" value="1"/>
</dbReference>
<feature type="domain" description="Bacterial transcriptional activator" evidence="5">
    <location>
        <begin position="98"/>
        <end position="243"/>
    </location>
</feature>
<evidence type="ECO:0000313" key="6">
    <source>
        <dbReference type="EMBL" id="RKT52947.1"/>
    </source>
</evidence>
<sequence>MEFKILGKTRLHIDGNDFDLGSTKQRAVLALLLYYTGEPVPVDRIARELWRSSAPAEVRGKLQPLISRLRAVLTKSGSGGRIHKEGDAYRLELADGLVDYHRFRKLAEAGRSAAARNDHVRAKELLREALGLWQGRPLQELDGRWADHCRDQMETFDRIPAQHALLDSRLQLREHAEVMGEAGRLTREHELDENFARLYLQSLDGLGKYSRALEFHTRFCANLMAETGAEPGPELRAAYLAILRKQAGTGPAGPAPRRVPPRDLPRDLKKFAGRADLLARMDEVLESGVCGQVIALHGMPGIGKTRLAVHWAHRRVDRFPDGQLVLDLQGFGPANPLAPDDALGILLAKLDVEPIPVTGQERRTRLRRVLDGHAVLLLLDNARDSNQVRPILDATTPCFTVITSRTRLFALPVHDDAQVIHVPQLSATESESLLCDVIGAQRVNEDPEAVNELAKRSDGHPMALRIVAEHVALRPETALADLVDEFKGPEGLGILGSSDDSDDEHATLSAAFSWSYRSLPAACARMFRMLGLHFTTEFGPEAASALIGEPISTTTRYLSALTKANLLQYGAARRFRLHDLMHGYAVDLVRHEESPATRKTALTGLLDHYLATATAAYARLTPDQSPVPPLDGVPPAAPFTSDQKALDWFAKERANLVTAILRAVGHGFHEHAWRLAANVQEIFDRLGYYEDLLVCQRAALEAAMVSQGVEGRAGALNDIGTVHFRLGQYGAAAECFERSVEAAREHGLPQVVAVAVYNLARVHLAQNQVGQAVVHLHATLDSARTLHMPALEAATLRLLGRAHRCTARDDSALDFFTSALAIWDRIGDVRGRGTTLIDISRLLHQHGWHDEARDRLKAALAVTQASGDRSALADALTVEAEMHYDLGEFRETVDCAQRAVALDVEAGTAAVLARALHMLGHALVALGDPAAAERHWTKAAALLSDLDGNEGASLQDHLDELRHPGRPIPNPRDFHRRPINSSTEEVPLT</sequence>
<feature type="compositionally biased region" description="Polar residues" evidence="4">
    <location>
        <begin position="979"/>
        <end position="989"/>
    </location>
</feature>
<dbReference type="InterPro" id="IPR019734">
    <property type="entry name" value="TPR_rpt"/>
</dbReference>
<accession>A0A495VW61</accession>
<evidence type="ECO:0000256" key="2">
    <source>
        <dbReference type="ARBA" id="ARBA00023163"/>
    </source>
</evidence>